<keyword evidence="3" id="KW-1185">Reference proteome</keyword>
<dbReference type="InterPro" id="IPR013096">
    <property type="entry name" value="Cupin_2"/>
</dbReference>
<dbReference type="InterPro" id="IPR011051">
    <property type="entry name" value="RmlC_Cupin_sf"/>
</dbReference>
<gene>
    <name evidence="2" type="ORF">SAMN06296241_0832</name>
</gene>
<accession>A0A285X1S1</accession>
<evidence type="ECO:0000259" key="1">
    <source>
        <dbReference type="Pfam" id="PF07883"/>
    </source>
</evidence>
<sequence length="121" mass="13320">MAAKTYLSKMINGKTFFKEAEAKWESAGDGITRQITGYNTQLMMVKVKFEKGAVGYEHEHFHSQGTIVASGKFKISIDGKTVILETGDGFFVPPNAKHGAVCLEAGMLIDVFSPVREDFLK</sequence>
<dbReference type="AlphaFoldDB" id="A0A285X1S1"/>
<protein>
    <submittedName>
        <fullName evidence="2">Cupin domain protein</fullName>
    </submittedName>
</protein>
<dbReference type="SUPFAM" id="SSF51182">
    <property type="entry name" value="RmlC-like cupins"/>
    <property type="match status" value="1"/>
</dbReference>
<evidence type="ECO:0000313" key="2">
    <source>
        <dbReference type="EMBL" id="SOC79311.1"/>
    </source>
</evidence>
<evidence type="ECO:0000313" key="3">
    <source>
        <dbReference type="Proteomes" id="UP000219193"/>
    </source>
</evidence>
<organism evidence="2 3">
    <name type="scientific">Salinimicrobium sediminis</name>
    <dbReference type="NCBI Taxonomy" id="1343891"/>
    <lineage>
        <taxon>Bacteria</taxon>
        <taxon>Pseudomonadati</taxon>
        <taxon>Bacteroidota</taxon>
        <taxon>Flavobacteriia</taxon>
        <taxon>Flavobacteriales</taxon>
        <taxon>Flavobacteriaceae</taxon>
        <taxon>Salinimicrobium</taxon>
    </lineage>
</organism>
<dbReference type="InterPro" id="IPR014710">
    <property type="entry name" value="RmlC-like_jellyroll"/>
</dbReference>
<proteinExistence type="predicted"/>
<name>A0A285X1S1_9FLAO</name>
<dbReference type="CDD" id="cd02238">
    <property type="entry name" value="cupin_KdgF"/>
    <property type="match status" value="1"/>
</dbReference>
<reference evidence="3" key="1">
    <citation type="submission" date="2017-09" db="EMBL/GenBank/DDBJ databases">
        <authorList>
            <person name="Varghese N."/>
            <person name="Submissions S."/>
        </authorList>
    </citation>
    <scope>NUCLEOTIDE SEQUENCE [LARGE SCALE GENOMIC DNA]</scope>
    <source>
        <strain evidence="3">CGMCC 1.12641</strain>
    </source>
</reference>
<dbReference type="Pfam" id="PF07883">
    <property type="entry name" value="Cupin_2"/>
    <property type="match status" value="1"/>
</dbReference>
<dbReference type="Proteomes" id="UP000219193">
    <property type="component" value="Unassembled WGS sequence"/>
</dbReference>
<dbReference type="InterPro" id="IPR052535">
    <property type="entry name" value="Bacilysin_H2HPP_isomerase"/>
</dbReference>
<dbReference type="PANTHER" id="PTHR40112:SF1">
    <property type="entry name" value="H2HPP ISOMERASE"/>
    <property type="match status" value="1"/>
</dbReference>
<dbReference type="Gene3D" id="2.60.120.10">
    <property type="entry name" value="Jelly Rolls"/>
    <property type="match status" value="1"/>
</dbReference>
<dbReference type="PANTHER" id="PTHR40112">
    <property type="entry name" value="H2HPP ISOMERASE"/>
    <property type="match status" value="1"/>
</dbReference>
<dbReference type="EMBL" id="OCMF01000001">
    <property type="protein sequence ID" value="SOC79311.1"/>
    <property type="molecule type" value="Genomic_DNA"/>
</dbReference>
<feature type="domain" description="Cupin type-2" evidence="1">
    <location>
        <begin position="47"/>
        <end position="104"/>
    </location>
</feature>
<dbReference type="PIRSF" id="PIRSF029883">
    <property type="entry name" value="KdgF"/>
    <property type="match status" value="1"/>
</dbReference>
<dbReference type="InterPro" id="IPR025499">
    <property type="entry name" value="KdgF"/>
</dbReference>